<dbReference type="PANTHER" id="PTHR11895:SF151">
    <property type="entry name" value="GLUTAMYL-TRNA(GLN) AMIDOTRANSFERASE SUBUNIT A"/>
    <property type="match status" value="1"/>
</dbReference>
<evidence type="ECO:0000256" key="4">
    <source>
        <dbReference type="ARBA" id="ARBA00022741"/>
    </source>
</evidence>
<dbReference type="RefSeq" id="WP_201923244.1">
    <property type="nucleotide sequence ID" value="NZ_JAERQG010000004.1"/>
</dbReference>
<dbReference type="GO" id="GO:0030956">
    <property type="term" value="C:glutamyl-tRNA(Gln) amidotransferase complex"/>
    <property type="evidence" value="ECO:0007669"/>
    <property type="project" value="InterPro"/>
</dbReference>
<comment type="caution">
    <text evidence="9">The sequence shown here is derived from an EMBL/GenBank/DDBJ whole genome shotgun (WGS) entry which is preliminary data.</text>
</comment>
<proteinExistence type="inferred from homology"/>
<dbReference type="EMBL" id="JAERQG010000004">
    <property type="protein sequence ID" value="MBL0766561.1"/>
    <property type="molecule type" value="Genomic_DNA"/>
</dbReference>
<dbReference type="InterPro" id="IPR036928">
    <property type="entry name" value="AS_sf"/>
</dbReference>
<evidence type="ECO:0000256" key="3">
    <source>
        <dbReference type="ARBA" id="ARBA00022598"/>
    </source>
</evidence>
<evidence type="ECO:0000256" key="6">
    <source>
        <dbReference type="ARBA" id="ARBA00022917"/>
    </source>
</evidence>
<dbReference type="PANTHER" id="PTHR11895">
    <property type="entry name" value="TRANSAMIDASE"/>
    <property type="match status" value="1"/>
</dbReference>
<feature type="active site" description="Acyl-ester intermediate" evidence="7">
    <location>
        <position position="176"/>
    </location>
</feature>
<keyword evidence="6 7" id="KW-0648">Protein biosynthesis</keyword>
<feature type="domain" description="Amidase" evidence="8">
    <location>
        <begin position="24"/>
        <end position="464"/>
    </location>
</feature>
<accession>A0A937AGY3</accession>
<dbReference type="InterPro" id="IPR000120">
    <property type="entry name" value="Amidase"/>
</dbReference>
<evidence type="ECO:0000313" key="9">
    <source>
        <dbReference type="EMBL" id="MBL0766561.1"/>
    </source>
</evidence>
<comment type="similarity">
    <text evidence="7">Belongs to the amidase family. GatA subfamily.</text>
</comment>
<organism evidence="9 10">
    <name type="scientific">Marivirga atlantica</name>
    <dbReference type="NCBI Taxonomy" id="1548457"/>
    <lineage>
        <taxon>Bacteria</taxon>
        <taxon>Pseudomonadati</taxon>
        <taxon>Bacteroidota</taxon>
        <taxon>Cytophagia</taxon>
        <taxon>Cytophagales</taxon>
        <taxon>Marivirgaceae</taxon>
        <taxon>Marivirga</taxon>
    </lineage>
</organism>
<dbReference type="GO" id="GO:0005524">
    <property type="term" value="F:ATP binding"/>
    <property type="evidence" value="ECO:0007669"/>
    <property type="project" value="UniProtKB-KW"/>
</dbReference>
<keyword evidence="4 7" id="KW-0547">Nucleotide-binding</keyword>
<feature type="active site" description="Charge relay system" evidence="7">
    <location>
        <position position="152"/>
    </location>
</feature>
<evidence type="ECO:0000256" key="7">
    <source>
        <dbReference type="HAMAP-Rule" id="MF_00120"/>
    </source>
</evidence>
<keyword evidence="10" id="KW-1185">Reference proteome</keyword>
<dbReference type="GO" id="GO:0050567">
    <property type="term" value="F:glutaminyl-tRNA synthase (glutamine-hydrolyzing) activity"/>
    <property type="evidence" value="ECO:0007669"/>
    <property type="project" value="UniProtKB-UniRule"/>
</dbReference>
<dbReference type="InterPro" id="IPR004412">
    <property type="entry name" value="GatA"/>
</dbReference>
<reference evidence="9" key="1">
    <citation type="submission" date="2021-01" db="EMBL/GenBank/DDBJ databases">
        <title>Marivirga sp. nov., isolated from intertidal surface sediments.</title>
        <authorList>
            <person name="Zhang M."/>
        </authorList>
    </citation>
    <scope>NUCLEOTIDE SEQUENCE</scope>
    <source>
        <strain evidence="9">SM1354</strain>
    </source>
</reference>
<gene>
    <name evidence="7 9" type="primary">gatA</name>
    <name evidence="9" type="ORF">JKP34_14935</name>
</gene>
<dbReference type="SUPFAM" id="SSF75304">
    <property type="entry name" value="Amidase signature (AS) enzymes"/>
    <property type="match status" value="1"/>
</dbReference>
<name>A0A937AGY3_9BACT</name>
<dbReference type="NCBIfam" id="TIGR00132">
    <property type="entry name" value="gatA"/>
    <property type="match status" value="1"/>
</dbReference>
<keyword evidence="3 7" id="KW-0436">Ligase</keyword>
<dbReference type="EC" id="6.3.5.7" evidence="7"/>
<comment type="subunit">
    <text evidence="1 7">Heterotrimer of A, B and C subunits.</text>
</comment>
<dbReference type="Pfam" id="PF01425">
    <property type="entry name" value="Amidase"/>
    <property type="match status" value="1"/>
</dbReference>
<comment type="catalytic activity">
    <reaction evidence="7">
        <text>L-glutamyl-tRNA(Gln) + L-glutamine + ATP + H2O = L-glutaminyl-tRNA(Gln) + L-glutamate + ADP + phosphate + H(+)</text>
        <dbReference type="Rhea" id="RHEA:17521"/>
        <dbReference type="Rhea" id="RHEA-COMP:9681"/>
        <dbReference type="Rhea" id="RHEA-COMP:9684"/>
        <dbReference type="ChEBI" id="CHEBI:15377"/>
        <dbReference type="ChEBI" id="CHEBI:15378"/>
        <dbReference type="ChEBI" id="CHEBI:29985"/>
        <dbReference type="ChEBI" id="CHEBI:30616"/>
        <dbReference type="ChEBI" id="CHEBI:43474"/>
        <dbReference type="ChEBI" id="CHEBI:58359"/>
        <dbReference type="ChEBI" id="CHEBI:78520"/>
        <dbReference type="ChEBI" id="CHEBI:78521"/>
        <dbReference type="ChEBI" id="CHEBI:456216"/>
        <dbReference type="EC" id="6.3.5.7"/>
    </reaction>
</comment>
<dbReference type="Gene3D" id="3.90.1300.10">
    <property type="entry name" value="Amidase signature (AS) domain"/>
    <property type="match status" value="1"/>
</dbReference>
<evidence type="ECO:0000313" key="10">
    <source>
        <dbReference type="Proteomes" id="UP000642920"/>
    </source>
</evidence>
<dbReference type="HAMAP" id="MF_00120">
    <property type="entry name" value="GatA"/>
    <property type="match status" value="1"/>
</dbReference>
<keyword evidence="5 7" id="KW-0067">ATP-binding</keyword>
<evidence type="ECO:0000256" key="5">
    <source>
        <dbReference type="ARBA" id="ARBA00022840"/>
    </source>
</evidence>
<comment type="function">
    <text evidence="7">Allows the formation of correctly charged Gln-tRNA(Gln) through the transamidation of misacylated Glu-tRNA(Gln) in organisms which lack glutaminyl-tRNA synthetase. The reaction takes place in the presence of glutamine and ATP through an activated gamma-phospho-Glu-tRNA(Gln).</text>
</comment>
<feature type="active site" description="Charge relay system" evidence="7">
    <location>
        <position position="77"/>
    </location>
</feature>
<evidence type="ECO:0000259" key="8">
    <source>
        <dbReference type="Pfam" id="PF01425"/>
    </source>
</evidence>
<evidence type="ECO:0000256" key="1">
    <source>
        <dbReference type="ARBA" id="ARBA00011123"/>
    </source>
</evidence>
<dbReference type="InterPro" id="IPR023631">
    <property type="entry name" value="Amidase_dom"/>
</dbReference>
<sequence length="474" mass="52566">MVRYQSLSLFQEALKQKNIDLTSAVNHYLNAIEANKQLNVFLDVYADEALERAKMLQQKLDKGDKLGRLFGLVIGIKDVLVYKNHSVRAGSKILEGFESQFTATAVQRLLEEDAIIIGMQNCDEFAMGSTNENSAYGATLNAADHNKVPGGSSGASAVSVQAGLCMAALGTDTGGSVRQPAAFCGVVGLKPTYSRVSRNGLIAYASSFDCIGIFTNNIEDNALILSVIAGKDEFDSTVSSEEVPEYQKHLQPRENYKVAYIKETIENEGLQREIKEALMHKIDLLKRNGHQVEEVTLPHLEYLLPTYYILTTAEASANLSRFDGVRYGYRAPEAHNLESMYKLTRTQGFGEEVKRRIMLGTFVLSASYYDAYYTKAQKVRRIIRDETREVLNNYDFIILPTTPTTALPMNSQTENPAEMYLADVFTVQANVTGIPAISIPAGVDNENMPIGIQLMADVFKEDQLFAFADYLMKA</sequence>
<evidence type="ECO:0000256" key="2">
    <source>
        <dbReference type="ARBA" id="ARBA00014428"/>
    </source>
</evidence>
<protein>
    <recommendedName>
        <fullName evidence="2 7">Glutamyl-tRNA(Gln) amidotransferase subunit A</fullName>
        <shortName evidence="7">Glu-ADT subunit A</shortName>
        <ecNumber evidence="7">6.3.5.7</ecNumber>
    </recommendedName>
</protein>
<dbReference type="Proteomes" id="UP000642920">
    <property type="component" value="Unassembled WGS sequence"/>
</dbReference>
<dbReference type="AlphaFoldDB" id="A0A937AGY3"/>
<dbReference type="GO" id="GO:0006412">
    <property type="term" value="P:translation"/>
    <property type="evidence" value="ECO:0007669"/>
    <property type="project" value="UniProtKB-UniRule"/>
</dbReference>